<dbReference type="SUPFAM" id="SSF52540">
    <property type="entry name" value="P-loop containing nucleoside triphosphate hydrolases"/>
    <property type="match status" value="1"/>
</dbReference>
<dbReference type="PANTHER" id="PTHR43581:SF2">
    <property type="entry name" value="EXCINUCLEASE ATPASE SUBUNIT"/>
    <property type="match status" value="1"/>
</dbReference>
<dbReference type="Pfam" id="PF13304">
    <property type="entry name" value="AAA_21"/>
    <property type="match status" value="1"/>
</dbReference>
<dbReference type="InterPro" id="IPR027417">
    <property type="entry name" value="P-loop_NTPase"/>
</dbReference>
<dbReference type="InterPro" id="IPR003959">
    <property type="entry name" value="ATPase_AAA_core"/>
</dbReference>
<comment type="caution">
    <text evidence="2">The sequence shown here is derived from an EMBL/GenBank/DDBJ whole genome shotgun (WGS) entry which is preliminary data.</text>
</comment>
<dbReference type="Proteomes" id="UP001355298">
    <property type="component" value="Unassembled WGS sequence"/>
</dbReference>
<name>A0ABU6IR46_9FLAO</name>
<proteinExistence type="predicted"/>
<reference evidence="2 3" key="1">
    <citation type="submission" date="2024-01" db="EMBL/GenBank/DDBJ databases">
        <title>The strains designed SYSU M86414 and SYSU M84420 isolated from the marine sediment in San Sha City (Hainan Province, China).</title>
        <authorList>
            <person name="Guo D."/>
        </authorList>
    </citation>
    <scope>NUCLEOTIDE SEQUENCE [LARGE SCALE GENOMIC DNA]</scope>
    <source>
        <strain evidence="2 3">SYSU M84420</strain>
    </source>
</reference>
<dbReference type="PANTHER" id="PTHR43581">
    <property type="entry name" value="ATP/GTP PHOSPHATASE"/>
    <property type="match status" value="1"/>
</dbReference>
<dbReference type="InterPro" id="IPR051396">
    <property type="entry name" value="Bact_Antivir_Def_Nuclease"/>
</dbReference>
<organism evidence="2 3">
    <name type="scientific">Flagellimonas halotolerans</name>
    <dbReference type="NCBI Taxonomy" id="3112164"/>
    <lineage>
        <taxon>Bacteria</taxon>
        <taxon>Pseudomonadati</taxon>
        <taxon>Bacteroidota</taxon>
        <taxon>Flavobacteriia</taxon>
        <taxon>Flavobacteriales</taxon>
        <taxon>Flavobacteriaceae</taxon>
        <taxon>Flagellimonas</taxon>
    </lineage>
</organism>
<feature type="domain" description="ATPase AAA-type core" evidence="1">
    <location>
        <begin position="107"/>
        <end position="223"/>
    </location>
</feature>
<sequence length="434" mass="50109">MYTDKPPIQIQNESIEIYNGFKNKEIVILCGRNNSGKSFLLKKLYREMGAKTSYLGPNRYQNFNTLGVVSQKRNKSQEYQNWIHNFQRDQQNIDNSPWNLQQAIAELENVKRTNLFSIINKLLGSEIKIALSDPNNEMSQRYVSVDGYNISYTSSGFRLIASILTSLMDTDYENFLIDEPELGISPEIQGILADFLLNDENRKKHFPHLKKLVIATHSPIFIDKLRINNNYYVEKIGDEIAINSINSIQGINSLQFFLLGNRFETLFLPSIIILVEGKCDFKLVNQLVKSKYPDCNMSIIQSNSDSKISEYIHMAKNMFGDLNKSPYHNRILAIIDSVHQNGLKNKLINQGIPEENIVIWDKNGIEYYYPEEIMFKIFGQYDNILIQNDVVSANGITKKKNELADLVVGMMNGNEKYNEEFETKFLKRLESLIY</sequence>
<gene>
    <name evidence="2" type="ORF">VOP03_09100</name>
</gene>
<dbReference type="EMBL" id="JAYMGW010000006">
    <property type="protein sequence ID" value="MEC4265501.1"/>
    <property type="molecule type" value="Genomic_DNA"/>
</dbReference>
<dbReference type="Gene3D" id="3.40.50.300">
    <property type="entry name" value="P-loop containing nucleotide triphosphate hydrolases"/>
    <property type="match status" value="1"/>
</dbReference>
<dbReference type="RefSeq" id="WP_326278527.1">
    <property type="nucleotide sequence ID" value="NZ_JAYKYV010000006.1"/>
</dbReference>
<protein>
    <submittedName>
        <fullName evidence="2">AAA family ATPase</fullName>
    </submittedName>
</protein>
<keyword evidence="3" id="KW-1185">Reference proteome</keyword>
<evidence type="ECO:0000313" key="2">
    <source>
        <dbReference type="EMBL" id="MEC4265501.1"/>
    </source>
</evidence>
<accession>A0ABU6IR46</accession>
<evidence type="ECO:0000259" key="1">
    <source>
        <dbReference type="Pfam" id="PF13304"/>
    </source>
</evidence>
<evidence type="ECO:0000313" key="3">
    <source>
        <dbReference type="Proteomes" id="UP001355298"/>
    </source>
</evidence>